<dbReference type="EMBL" id="CM000764">
    <property type="protein sequence ID" value="KXG28024.1"/>
    <property type="molecule type" value="Genomic_DNA"/>
</dbReference>
<sequence>MNRNTDVCIDNAATQVTNNNPLIDTIIITIDADPTMIVRNREGLYVPVFAYKALCSSRRCRAPNGCIMLKVTIVMVLSLSECTFVISYVLLIYTLHTVLQVNSRIITIYVFFAKISYCVFHC</sequence>
<protein>
    <submittedName>
        <fullName evidence="2">Uncharacterized protein</fullName>
    </submittedName>
</protein>
<evidence type="ECO:0000256" key="1">
    <source>
        <dbReference type="SAM" id="Phobius"/>
    </source>
</evidence>
<dbReference type="Proteomes" id="UP000000768">
    <property type="component" value="Chromosome 5"/>
</dbReference>
<keyword evidence="3" id="KW-1185">Reference proteome</keyword>
<evidence type="ECO:0000313" key="3">
    <source>
        <dbReference type="Proteomes" id="UP000000768"/>
    </source>
</evidence>
<keyword evidence="1" id="KW-1133">Transmembrane helix</keyword>
<organism evidence="2 3">
    <name type="scientific">Sorghum bicolor</name>
    <name type="common">Sorghum</name>
    <name type="synonym">Sorghum vulgare</name>
    <dbReference type="NCBI Taxonomy" id="4558"/>
    <lineage>
        <taxon>Eukaryota</taxon>
        <taxon>Viridiplantae</taxon>
        <taxon>Streptophyta</taxon>
        <taxon>Embryophyta</taxon>
        <taxon>Tracheophyta</taxon>
        <taxon>Spermatophyta</taxon>
        <taxon>Magnoliopsida</taxon>
        <taxon>Liliopsida</taxon>
        <taxon>Poales</taxon>
        <taxon>Poaceae</taxon>
        <taxon>PACMAD clade</taxon>
        <taxon>Panicoideae</taxon>
        <taxon>Andropogonodae</taxon>
        <taxon>Andropogoneae</taxon>
        <taxon>Sorghinae</taxon>
        <taxon>Sorghum</taxon>
    </lineage>
</organism>
<accession>A0A1B6PQS8</accession>
<reference evidence="3" key="2">
    <citation type="journal article" date="2018" name="Plant J.">
        <title>The Sorghum bicolor reference genome: improved assembly, gene annotations, a transcriptome atlas, and signatures of genome organization.</title>
        <authorList>
            <person name="McCormick R.F."/>
            <person name="Truong S.K."/>
            <person name="Sreedasyam A."/>
            <person name="Jenkins J."/>
            <person name="Shu S."/>
            <person name="Sims D."/>
            <person name="Kennedy M."/>
            <person name="Amirebrahimi M."/>
            <person name="Weers B.D."/>
            <person name="McKinley B."/>
            <person name="Mattison A."/>
            <person name="Morishige D.T."/>
            <person name="Grimwood J."/>
            <person name="Schmutz J."/>
            <person name="Mullet J.E."/>
        </authorList>
    </citation>
    <scope>NUCLEOTIDE SEQUENCE [LARGE SCALE GENOMIC DNA]</scope>
    <source>
        <strain evidence="3">cv. BTx623</strain>
    </source>
</reference>
<keyword evidence="1" id="KW-0472">Membrane</keyword>
<reference evidence="2 3" key="1">
    <citation type="journal article" date="2009" name="Nature">
        <title>The Sorghum bicolor genome and the diversification of grasses.</title>
        <authorList>
            <person name="Paterson A.H."/>
            <person name="Bowers J.E."/>
            <person name="Bruggmann R."/>
            <person name="Dubchak I."/>
            <person name="Grimwood J."/>
            <person name="Gundlach H."/>
            <person name="Haberer G."/>
            <person name="Hellsten U."/>
            <person name="Mitros T."/>
            <person name="Poliakov A."/>
            <person name="Schmutz J."/>
            <person name="Spannagl M."/>
            <person name="Tang H."/>
            <person name="Wang X."/>
            <person name="Wicker T."/>
            <person name="Bharti A.K."/>
            <person name="Chapman J."/>
            <person name="Feltus F.A."/>
            <person name="Gowik U."/>
            <person name="Grigoriev I.V."/>
            <person name="Lyons E."/>
            <person name="Maher C.A."/>
            <person name="Martis M."/>
            <person name="Narechania A."/>
            <person name="Otillar R.P."/>
            <person name="Penning B.W."/>
            <person name="Salamov A.A."/>
            <person name="Wang Y."/>
            <person name="Zhang L."/>
            <person name="Carpita N.C."/>
            <person name="Freeling M."/>
            <person name="Gingle A.R."/>
            <person name="Hash C.T."/>
            <person name="Keller B."/>
            <person name="Klein P."/>
            <person name="Kresovich S."/>
            <person name="McCann M.C."/>
            <person name="Ming R."/>
            <person name="Peterson D.G."/>
            <person name="Mehboob-ur-Rahman"/>
            <person name="Ware D."/>
            <person name="Westhoff P."/>
            <person name="Mayer K.F."/>
            <person name="Messing J."/>
            <person name="Rokhsar D.S."/>
        </authorList>
    </citation>
    <scope>NUCLEOTIDE SEQUENCE [LARGE SCALE GENOMIC DNA]</scope>
    <source>
        <strain evidence="3">cv. BTx623</strain>
    </source>
</reference>
<dbReference type="InParanoid" id="A0A1B6PQS8"/>
<name>A0A1B6PQS8_SORBI</name>
<evidence type="ECO:0000313" key="2">
    <source>
        <dbReference type="EMBL" id="KXG28024.1"/>
    </source>
</evidence>
<keyword evidence="1" id="KW-0812">Transmembrane</keyword>
<feature type="transmembrane region" description="Helical" evidence="1">
    <location>
        <begin position="67"/>
        <end position="95"/>
    </location>
</feature>
<dbReference type="Gramene" id="KXG28024">
    <property type="protein sequence ID" value="KXG28024"/>
    <property type="gene ID" value="SORBI_3005G076700"/>
</dbReference>
<proteinExistence type="predicted"/>
<feature type="transmembrane region" description="Helical" evidence="1">
    <location>
        <begin position="101"/>
        <end position="120"/>
    </location>
</feature>
<dbReference type="AlphaFoldDB" id="A0A1B6PQS8"/>
<gene>
    <name evidence="2" type="ORF">SORBI_3005G076700</name>
</gene>